<dbReference type="Proteomes" id="UP001529510">
    <property type="component" value="Unassembled WGS sequence"/>
</dbReference>
<gene>
    <name evidence="1" type="ORF">M9458_037536</name>
</gene>
<evidence type="ECO:0000313" key="1">
    <source>
        <dbReference type="EMBL" id="KAL0165692.1"/>
    </source>
</evidence>
<sequence length="50" mass="5701">VYLRAVSSLDAGDVSWGDASSPHDNRRRHRVLLSLSQYQLPQRIPLLQQT</sequence>
<dbReference type="EMBL" id="JAMKFB020000019">
    <property type="protein sequence ID" value="KAL0165692.1"/>
    <property type="molecule type" value="Genomic_DNA"/>
</dbReference>
<evidence type="ECO:0000313" key="2">
    <source>
        <dbReference type="Proteomes" id="UP001529510"/>
    </source>
</evidence>
<feature type="non-terminal residue" evidence="1">
    <location>
        <position position="1"/>
    </location>
</feature>
<comment type="caution">
    <text evidence="1">The sequence shown here is derived from an EMBL/GenBank/DDBJ whole genome shotgun (WGS) entry which is preliminary data.</text>
</comment>
<dbReference type="AlphaFoldDB" id="A0ABD0NV06"/>
<keyword evidence="2" id="KW-1185">Reference proteome</keyword>
<feature type="non-terminal residue" evidence="1">
    <location>
        <position position="50"/>
    </location>
</feature>
<reference evidence="1 2" key="1">
    <citation type="submission" date="2024-05" db="EMBL/GenBank/DDBJ databases">
        <title>Genome sequencing and assembly of Indian major carp, Cirrhinus mrigala (Hamilton, 1822).</title>
        <authorList>
            <person name="Mohindra V."/>
            <person name="Chowdhury L.M."/>
            <person name="Lal K."/>
            <person name="Jena J.K."/>
        </authorList>
    </citation>
    <scope>NUCLEOTIDE SEQUENCE [LARGE SCALE GENOMIC DNA]</scope>
    <source>
        <strain evidence="1">CM1030</strain>
        <tissue evidence="1">Blood</tissue>
    </source>
</reference>
<accession>A0ABD0NV06</accession>
<protein>
    <submittedName>
        <fullName evidence="1">Uncharacterized protein</fullName>
    </submittedName>
</protein>
<proteinExistence type="predicted"/>
<organism evidence="1 2">
    <name type="scientific">Cirrhinus mrigala</name>
    <name type="common">Mrigala</name>
    <dbReference type="NCBI Taxonomy" id="683832"/>
    <lineage>
        <taxon>Eukaryota</taxon>
        <taxon>Metazoa</taxon>
        <taxon>Chordata</taxon>
        <taxon>Craniata</taxon>
        <taxon>Vertebrata</taxon>
        <taxon>Euteleostomi</taxon>
        <taxon>Actinopterygii</taxon>
        <taxon>Neopterygii</taxon>
        <taxon>Teleostei</taxon>
        <taxon>Ostariophysi</taxon>
        <taxon>Cypriniformes</taxon>
        <taxon>Cyprinidae</taxon>
        <taxon>Labeoninae</taxon>
        <taxon>Labeonini</taxon>
        <taxon>Cirrhinus</taxon>
    </lineage>
</organism>
<name>A0ABD0NV06_CIRMR</name>